<sequence length="274" mass="30750">MKNKKFNCPLKNKIKNVDYKKESFLIKSFLFILLLVIWEVYARNLDNPLMFPTFSETIKGFFEVIQNGELINRILSSLKVQVSGYLIGIFIAGVLTIFAISTRFGAYLLELLTAIFNPLPPIALLPLALLWFGLGYGSIVFVIVHAVVWPISINIYSGFLGVSNTLRMVSKNYELSTISYIFKIAIPAALPSIITGLKVGWAFSWRSLIAAELVFGVSSGSGGIGWFIYEKKNQLDINLVFAGLLTIIFIGIITDLIFQFIEKKTVIRWGMKTK</sequence>
<dbReference type="Pfam" id="PF00528">
    <property type="entry name" value="BPD_transp_1"/>
    <property type="match status" value="1"/>
</dbReference>
<accession>A0ABX5JHQ3</accession>
<comment type="caution">
    <text evidence="9">The sequence shown here is derived from an EMBL/GenBank/DDBJ whole genome shotgun (WGS) entry which is preliminary data.</text>
</comment>
<keyword evidence="10" id="KW-1185">Reference proteome</keyword>
<dbReference type="EMBL" id="MUXF01000005">
    <property type="protein sequence ID" value="PUE66936.1"/>
    <property type="molecule type" value="Genomic_DNA"/>
</dbReference>
<evidence type="ECO:0000256" key="4">
    <source>
        <dbReference type="ARBA" id="ARBA00022692"/>
    </source>
</evidence>
<dbReference type="SUPFAM" id="SSF161098">
    <property type="entry name" value="MetI-like"/>
    <property type="match status" value="1"/>
</dbReference>
<evidence type="ECO:0000256" key="2">
    <source>
        <dbReference type="ARBA" id="ARBA00022448"/>
    </source>
</evidence>
<comment type="subcellular location">
    <subcellularLocation>
        <location evidence="1 7">Cell membrane</location>
        <topology evidence="1 7">Multi-pass membrane protein</topology>
    </subcellularLocation>
</comment>
<feature type="transmembrane region" description="Helical" evidence="7">
    <location>
        <begin position="209"/>
        <end position="229"/>
    </location>
</feature>
<dbReference type="InterPro" id="IPR035906">
    <property type="entry name" value="MetI-like_sf"/>
</dbReference>
<feature type="transmembrane region" description="Helical" evidence="7">
    <location>
        <begin position="82"/>
        <end position="100"/>
    </location>
</feature>
<protein>
    <submittedName>
        <fullName evidence="9">ABC transporter permease</fullName>
    </submittedName>
</protein>
<dbReference type="RefSeq" id="WP_108527301.1">
    <property type="nucleotide sequence ID" value="NZ_MUXF01000005.1"/>
</dbReference>
<organism evidence="9 10">
    <name type="scientific">Arcobacter lacus</name>
    <dbReference type="NCBI Taxonomy" id="1912876"/>
    <lineage>
        <taxon>Bacteria</taxon>
        <taxon>Pseudomonadati</taxon>
        <taxon>Campylobacterota</taxon>
        <taxon>Epsilonproteobacteria</taxon>
        <taxon>Campylobacterales</taxon>
        <taxon>Arcobacteraceae</taxon>
        <taxon>Arcobacter</taxon>
    </lineage>
</organism>
<gene>
    <name evidence="9" type="ORF">B0175_03505</name>
</gene>
<keyword evidence="5 7" id="KW-1133">Transmembrane helix</keyword>
<dbReference type="InterPro" id="IPR000515">
    <property type="entry name" value="MetI-like"/>
</dbReference>
<feature type="transmembrane region" description="Helical" evidence="7">
    <location>
        <begin position="241"/>
        <end position="261"/>
    </location>
</feature>
<feature type="domain" description="ABC transmembrane type-1" evidence="8">
    <location>
        <begin position="74"/>
        <end position="258"/>
    </location>
</feature>
<reference evidence="9 10" key="1">
    <citation type="submission" date="2017-02" db="EMBL/GenBank/DDBJ databases">
        <title>Arcobacter lacus sp. nov., a new species isolated from reclaimed water.</title>
        <authorList>
            <person name="Figueras M.J."/>
            <person name="Perez-Cataluna A."/>
            <person name="Salas-Masso N."/>
        </authorList>
    </citation>
    <scope>NUCLEOTIDE SEQUENCE [LARGE SCALE GENOMIC DNA]</scope>
    <source>
        <strain evidence="9 10">RW43-9</strain>
    </source>
</reference>
<dbReference type="PANTHER" id="PTHR30151">
    <property type="entry name" value="ALKANE SULFONATE ABC TRANSPORTER-RELATED, MEMBRANE SUBUNIT"/>
    <property type="match status" value="1"/>
</dbReference>
<evidence type="ECO:0000313" key="9">
    <source>
        <dbReference type="EMBL" id="PUE66936.1"/>
    </source>
</evidence>
<dbReference type="PANTHER" id="PTHR30151:SF16">
    <property type="entry name" value="ABC TRANSPORTER PERMEASE PROTEIN"/>
    <property type="match status" value="1"/>
</dbReference>
<keyword evidence="6 7" id="KW-0472">Membrane</keyword>
<dbReference type="Gene3D" id="1.10.3720.10">
    <property type="entry name" value="MetI-like"/>
    <property type="match status" value="1"/>
</dbReference>
<evidence type="ECO:0000256" key="6">
    <source>
        <dbReference type="ARBA" id="ARBA00023136"/>
    </source>
</evidence>
<evidence type="ECO:0000256" key="5">
    <source>
        <dbReference type="ARBA" id="ARBA00022989"/>
    </source>
</evidence>
<dbReference type="Proteomes" id="UP000251311">
    <property type="component" value="Unassembled WGS sequence"/>
</dbReference>
<name>A0ABX5JHQ3_9BACT</name>
<keyword evidence="4 7" id="KW-0812">Transmembrane</keyword>
<keyword evidence="3" id="KW-1003">Cell membrane</keyword>
<evidence type="ECO:0000256" key="3">
    <source>
        <dbReference type="ARBA" id="ARBA00022475"/>
    </source>
</evidence>
<evidence type="ECO:0000256" key="1">
    <source>
        <dbReference type="ARBA" id="ARBA00004651"/>
    </source>
</evidence>
<dbReference type="CDD" id="cd06261">
    <property type="entry name" value="TM_PBP2"/>
    <property type="match status" value="1"/>
</dbReference>
<feature type="transmembrane region" description="Helical" evidence="7">
    <location>
        <begin position="138"/>
        <end position="159"/>
    </location>
</feature>
<evidence type="ECO:0000313" key="10">
    <source>
        <dbReference type="Proteomes" id="UP000251311"/>
    </source>
</evidence>
<evidence type="ECO:0000256" key="7">
    <source>
        <dbReference type="RuleBase" id="RU363032"/>
    </source>
</evidence>
<keyword evidence="2 7" id="KW-0813">Transport</keyword>
<feature type="transmembrane region" description="Helical" evidence="7">
    <location>
        <begin position="180"/>
        <end position="203"/>
    </location>
</feature>
<comment type="similarity">
    <text evidence="7">Belongs to the binding-protein-dependent transport system permease family.</text>
</comment>
<dbReference type="PROSITE" id="PS50928">
    <property type="entry name" value="ABC_TM1"/>
    <property type="match status" value="1"/>
</dbReference>
<evidence type="ECO:0000259" key="8">
    <source>
        <dbReference type="PROSITE" id="PS50928"/>
    </source>
</evidence>
<proteinExistence type="inferred from homology"/>